<evidence type="ECO:0000256" key="1">
    <source>
        <dbReference type="ARBA" id="ARBA00007648"/>
    </source>
</evidence>
<evidence type="ECO:0000256" key="5">
    <source>
        <dbReference type="PIRSR" id="PIRSR623088-1"/>
    </source>
</evidence>
<organism evidence="11 12">
    <name type="scientific">Sinanodonta woodiana</name>
    <name type="common">Chinese pond mussel</name>
    <name type="synonym">Anodonta woodiana</name>
    <dbReference type="NCBI Taxonomy" id="1069815"/>
    <lineage>
        <taxon>Eukaryota</taxon>
        <taxon>Metazoa</taxon>
        <taxon>Spiralia</taxon>
        <taxon>Lophotrochozoa</taxon>
        <taxon>Mollusca</taxon>
        <taxon>Bivalvia</taxon>
        <taxon>Autobranchia</taxon>
        <taxon>Heteroconchia</taxon>
        <taxon>Palaeoheterodonta</taxon>
        <taxon>Unionida</taxon>
        <taxon>Unionoidea</taxon>
        <taxon>Unionidae</taxon>
        <taxon>Unioninae</taxon>
        <taxon>Sinanodonta</taxon>
    </lineage>
</organism>
<feature type="binding site" evidence="6">
    <location>
        <position position="573"/>
    </location>
    <ligand>
        <name>Zn(2+)</name>
        <dbReference type="ChEBI" id="CHEBI:29105"/>
        <label>2</label>
    </ligand>
</feature>
<evidence type="ECO:0000256" key="3">
    <source>
        <dbReference type="ARBA" id="ARBA00022723"/>
    </source>
</evidence>
<reference evidence="11 12" key="1">
    <citation type="submission" date="2024-11" db="EMBL/GenBank/DDBJ databases">
        <title>Chromosome-level genome assembly of the freshwater bivalve Anodonta woodiana.</title>
        <authorList>
            <person name="Chen X."/>
        </authorList>
    </citation>
    <scope>NUCLEOTIDE SEQUENCE [LARGE SCALE GENOMIC DNA]</scope>
    <source>
        <strain evidence="11">MN2024</strain>
        <tissue evidence="11">Gills</tissue>
    </source>
</reference>
<dbReference type="PROSITE" id="PS00126">
    <property type="entry name" value="PDEASE_I_1"/>
    <property type="match status" value="1"/>
</dbReference>
<dbReference type="InterPro" id="IPR029016">
    <property type="entry name" value="GAF-like_dom_sf"/>
</dbReference>
<proteinExistence type="inferred from homology"/>
<accession>A0ABD3W4Y6</accession>
<evidence type="ECO:0000256" key="2">
    <source>
        <dbReference type="ARBA" id="ARBA00022535"/>
    </source>
</evidence>
<evidence type="ECO:0000259" key="10">
    <source>
        <dbReference type="PROSITE" id="PS51845"/>
    </source>
</evidence>
<dbReference type="SUPFAM" id="SSF55781">
    <property type="entry name" value="GAF domain-like"/>
    <property type="match status" value="2"/>
</dbReference>
<dbReference type="Proteomes" id="UP001634394">
    <property type="component" value="Unassembled WGS sequence"/>
</dbReference>
<dbReference type="SMART" id="SM00471">
    <property type="entry name" value="HDc"/>
    <property type="match status" value="1"/>
</dbReference>
<dbReference type="Pfam" id="PF01590">
    <property type="entry name" value="GAF"/>
    <property type="match status" value="2"/>
</dbReference>
<evidence type="ECO:0000256" key="4">
    <source>
        <dbReference type="ARBA" id="ARBA00022801"/>
    </source>
</evidence>
<dbReference type="Gene3D" id="3.30.450.40">
    <property type="match status" value="2"/>
</dbReference>
<feature type="coiled-coil region" evidence="8">
    <location>
        <begin position="761"/>
        <end position="788"/>
    </location>
</feature>
<dbReference type="InterPro" id="IPR023088">
    <property type="entry name" value="PDEase"/>
</dbReference>
<feature type="binding site" evidence="6">
    <location>
        <position position="572"/>
    </location>
    <ligand>
        <name>Zn(2+)</name>
        <dbReference type="ChEBI" id="CHEBI:29105"/>
        <label>1</label>
    </ligand>
</feature>
<evidence type="ECO:0000313" key="12">
    <source>
        <dbReference type="Proteomes" id="UP001634394"/>
    </source>
</evidence>
<evidence type="ECO:0000256" key="6">
    <source>
        <dbReference type="PIRSR" id="PIRSR623088-3"/>
    </source>
</evidence>
<dbReference type="GO" id="GO:0016787">
    <property type="term" value="F:hydrolase activity"/>
    <property type="evidence" value="ECO:0007669"/>
    <property type="project" value="UniProtKB-KW"/>
</dbReference>
<keyword evidence="4 7" id="KW-0378">Hydrolase</keyword>
<dbReference type="EMBL" id="JBJQND010000008">
    <property type="protein sequence ID" value="KAL3868944.1"/>
    <property type="molecule type" value="Genomic_DNA"/>
</dbReference>
<keyword evidence="2" id="KW-0140">cGMP</keyword>
<dbReference type="SUPFAM" id="SSF109604">
    <property type="entry name" value="HD-domain/PDEase-like"/>
    <property type="match status" value="1"/>
</dbReference>
<dbReference type="SMART" id="SM00065">
    <property type="entry name" value="GAF"/>
    <property type="match status" value="2"/>
</dbReference>
<gene>
    <name evidence="11" type="ORF">ACJMK2_041692</name>
</gene>
<comment type="cofactor">
    <cofactor evidence="7">
        <name>a divalent metal cation</name>
        <dbReference type="ChEBI" id="CHEBI:60240"/>
    </cofactor>
    <text evidence="7">Binds 2 divalent metal cations per subunit. Site 1 may preferentially bind zinc ions, while site 2 has a preference for magnesium and/or manganese ions.</text>
</comment>
<dbReference type="FunFam" id="3.30.450.40:FF:000067">
    <property type="entry name" value="Phosphodiesterase"/>
    <property type="match status" value="1"/>
</dbReference>
<feature type="compositionally biased region" description="Acidic residues" evidence="9">
    <location>
        <begin position="885"/>
        <end position="895"/>
    </location>
</feature>
<dbReference type="InterPro" id="IPR003607">
    <property type="entry name" value="HD/PDEase_dom"/>
</dbReference>
<evidence type="ECO:0000256" key="7">
    <source>
        <dbReference type="RuleBase" id="RU363067"/>
    </source>
</evidence>
<dbReference type="Pfam" id="PF00233">
    <property type="entry name" value="PDEase_I"/>
    <property type="match status" value="1"/>
</dbReference>
<comment type="caution">
    <text evidence="11">The sequence shown here is derived from an EMBL/GenBank/DDBJ whole genome shotgun (WGS) entry which is preliminary data.</text>
</comment>
<dbReference type="InterPro" id="IPR023174">
    <property type="entry name" value="PDEase_CS"/>
</dbReference>
<dbReference type="InterPro" id="IPR036971">
    <property type="entry name" value="PDEase_catalytic_dom_sf"/>
</dbReference>
<evidence type="ECO:0000313" key="11">
    <source>
        <dbReference type="EMBL" id="KAL3868944.1"/>
    </source>
</evidence>
<dbReference type="PROSITE" id="PS51845">
    <property type="entry name" value="PDEASE_I_2"/>
    <property type="match status" value="1"/>
</dbReference>
<feature type="binding site" evidence="6">
    <location>
        <position position="573"/>
    </location>
    <ligand>
        <name>Zn(2+)</name>
        <dbReference type="ChEBI" id="CHEBI:29105"/>
        <label>1</label>
    </ligand>
</feature>
<evidence type="ECO:0000256" key="8">
    <source>
        <dbReference type="SAM" id="Coils"/>
    </source>
</evidence>
<dbReference type="EC" id="3.1.4.-" evidence="7"/>
<feature type="binding site" evidence="6">
    <location>
        <position position="683"/>
    </location>
    <ligand>
        <name>Zn(2+)</name>
        <dbReference type="ChEBI" id="CHEBI:29105"/>
        <label>1</label>
    </ligand>
</feature>
<sequence>MLTSIGIEQDALTSLMYSKPLLTSLSDINQEVVLKFLNENPDFLENYVLNHVNKERLQRWMAWKEQARKQRHGDTSINGEIALDRKTSMSKWKASARSKKWILLQELTRNIHHHSNKVQVLTELARCVATATSAEGYNVYLLDEHTKELHYQRLENSNTGISSFCVGKAQLNSSLASFVAFTGETVRIGDILSDDRFPEGLAVGGDKAQSVMGLPIIKADGKISGVIELYRNVGGGVFTVEDEEVTTSMLMWADICVEYVEMHSCMTKQRKLNDFLLTVAKSIFQDIVSMDTVIMKIMNYAKKLVNADRASLFLLDSKTNELYARIFDTGPFDENMPRKEIRFPMDKGVAGHVASTGEVLNIPDAYTDKRFNREVDMQTGYRTKSILCMPIYIRGNTIGVVQMVNKLNGTFTKADEESFETFAVYCGLALHHAKLYDKIRRSEQKYRVALDVLSYHSQCSDEEFLVIKQTQVPEYIENITNYSFSPWTVMDEDKVRYVLFMFRELFTNATRFEQDDLIRFTLTVRKNYRNVPYHNWDHAFSVAHAVYTVIKTAKHNFTPFECLALFVACLCHDLDHRGKTNAFMVKSASPLAAIYSTSTMEHHHFNQTVTILQNEGHNIFKHLSSEEYKKMLSGIRQCILATDLALFFGNRAKLKEIVDKGDFTWDSEEHRHYLEAIVMTSADLCANAKPWDIQLETVQYIMAEFYLQGDEEKQRGMTPMPMMDREKKHELPQLEVGFLVGICLPCYELMAQVLPDTKPMADGASANLKRWQELADREQEEVEKALSSYKPDINDKYRNGKVTRTLSSSKSYTEEIDSNPSEYQSKEKAANMGSGTRQMQSTRDDQDETFSNQKLECSDDCDKNVAQAGADKSSGESNPQRDASTEAEQELEAVS</sequence>
<dbReference type="AlphaFoldDB" id="A0ABD3W4Y6"/>
<protein>
    <recommendedName>
        <fullName evidence="7">Phosphodiesterase</fullName>
        <ecNumber evidence="7">3.1.4.-</ecNumber>
    </recommendedName>
</protein>
<keyword evidence="3 6" id="KW-0479">Metal-binding</keyword>
<evidence type="ECO:0000256" key="9">
    <source>
        <dbReference type="SAM" id="MobiDB-lite"/>
    </source>
</evidence>
<dbReference type="Gene3D" id="1.10.1300.10">
    <property type="entry name" value="3'5'-cyclic nucleotide phosphodiesterase, catalytic domain"/>
    <property type="match status" value="1"/>
</dbReference>
<dbReference type="PANTHER" id="PTHR11347">
    <property type="entry name" value="CYCLIC NUCLEOTIDE PHOSPHODIESTERASE"/>
    <property type="match status" value="1"/>
</dbReference>
<dbReference type="InterPro" id="IPR002073">
    <property type="entry name" value="PDEase_catalytic_dom"/>
</dbReference>
<feature type="active site" description="Proton donor" evidence="5">
    <location>
        <position position="534"/>
    </location>
</feature>
<dbReference type="FunFam" id="1.10.1300.10:FF:000003">
    <property type="entry name" value="Phosphodiesterase"/>
    <property type="match status" value="1"/>
</dbReference>
<dbReference type="GO" id="GO:0046872">
    <property type="term" value="F:metal ion binding"/>
    <property type="evidence" value="ECO:0007669"/>
    <property type="project" value="UniProtKB-KW"/>
</dbReference>
<feature type="region of interest" description="Disordered" evidence="9">
    <location>
        <begin position="806"/>
        <end position="895"/>
    </location>
</feature>
<keyword evidence="8" id="KW-0175">Coiled coil</keyword>
<comment type="similarity">
    <text evidence="1 7">Belongs to the cyclic nucleotide phosphodiesterase family.</text>
</comment>
<dbReference type="CDD" id="cd00077">
    <property type="entry name" value="HDc"/>
    <property type="match status" value="1"/>
</dbReference>
<name>A0ABD3W4Y6_SINWO</name>
<feature type="domain" description="PDEase" evidence="10">
    <location>
        <begin position="460"/>
        <end position="778"/>
    </location>
</feature>
<keyword evidence="12" id="KW-1185">Reference proteome</keyword>
<dbReference type="PRINTS" id="PR00387">
    <property type="entry name" value="PDIESTERASE1"/>
</dbReference>
<dbReference type="InterPro" id="IPR003018">
    <property type="entry name" value="GAF"/>
</dbReference>
<feature type="binding site" evidence="6">
    <location>
        <position position="538"/>
    </location>
    <ligand>
        <name>Zn(2+)</name>
        <dbReference type="ChEBI" id="CHEBI:29105"/>
        <label>1</label>
    </ligand>
</feature>